<dbReference type="InterPro" id="IPR050464">
    <property type="entry name" value="Zeta_carotene_desat/Oxidored"/>
</dbReference>
<dbReference type="Gene3D" id="3.50.50.60">
    <property type="entry name" value="FAD/NAD(P)-binding domain"/>
    <property type="match status" value="2"/>
</dbReference>
<reference evidence="1 2" key="1">
    <citation type="submission" date="2014-12" db="EMBL/GenBank/DDBJ databases">
        <title>Complete genome sequence of Francisella guanzhouensis strain 08HL01032 isolated from air-conditioning system in China.</title>
        <authorList>
            <person name="Svensson D."/>
            <person name="Ohrman C."/>
            <person name="Backman S."/>
            <person name="Karlsson E."/>
            <person name="Nilsson E."/>
            <person name="Bystrom M."/>
            <person name="Larkeryd A."/>
            <person name="Stenberg P."/>
            <person name="Scholtz H.C."/>
            <person name="Forsman M."/>
            <person name="Sjodin A."/>
        </authorList>
    </citation>
    <scope>NUCLEOTIDE SEQUENCE [LARGE SCALE GENOMIC DNA]</scope>
    <source>
        <strain evidence="1 2">08HL01032</strain>
    </source>
</reference>
<dbReference type="InterPro" id="IPR036188">
    <property type="entry name" value="FAD/NAD-bd_sf"/>
</dbReference>
<dbReference type="KEGG" id="fgu:SD28_04005"/>
<accession>A0A0A8E4F2</accession>
<protein>
    <submittedName>
        <fullName evidence="1">Protoporphyrinogen oxidase</fullName>
    </submittedName>
</protein>
<keyword evidence="2" id="KW-1185">Reference proteome</keyword>
<dbReference type="AlphaFoldDB" id="A0A0A8E4F2"/>
<dbReference type="OrthoDB" id="9769600at2"/>
<dbReference type="Proteomes" id="UP000031104">
    <property type="component" value="Chromosome"/>
</dbReference>
<evidence type="ECO:0000313" key="1">
    <source>
        <dbReference type="EMBL" id="AJC48849.1"/>
    </source>
</evidence>
<dbReference type="HOGENOM" id="CLU_693879_0_0_6"/>
<dbReference type="GO" id="GO:0016491">
    <property type="term" value="F:oxidoreductase activity"/>
    <property type="evidence" value="ECO:0007669"/>
    <property type="project" value="TreeGrafter"/>
</dbReference>
<gene>
    <name evidence="1" type="ORF">SD28_04005</name>
</gene>
<dbReference type="PANTHER" id="PTHR42923:SF3">
    <property type="entry name" value="PROTOPORPHYRINOGEN OXIDASE"/>
    <property type="match status" value="1"/>
</dbReference>
<dbReference type="PANTHER" id="PTHR42923">
    <property type="entry name" value="PROTOPORPHYRINOGEN OXIDASE"/>
    <property type="match status" value="1"/>
</dbReference>
<dbReference type="STRING" id="594679.SD28_04005"/>
<proteinExistence type="predicted"/>
<evidence type="ECO:0000313" key="2">
    <source>
        <dbReference type="Proteomes" id="UP000031104"/>
    </source>
</evidence>
<dbReference type="EMBL" id="CP010427">
    <property type="protein sequence ID" value="AJC48849.1"/>
    <property type="molecule type" value="Genomic_DNA"/>
</dbReference>
<dbReference type="SUPFAM" id="SSF51905">
    <property type="entry name" value="FAD/NAD(P)-binding domain"/>
    <property type="match status" value="1"/>
</dbReference>
<name>A0A0A8E4F2_9GAMM</name>
<dbReference type="Pfam" id="PF13450">
    <property type="entry name" value="NAD_binding_8"/>
    <property type="match status" value="1"/>
</dbReference>
<sequence>MDTFTKRKNMKHIDTIIIGAGISGISLANQLDAAGIENCIIEKNQIGGCIETLSYKNIWFEIGAHTIYNSYSKTISFIKKNHLEDRTISRKKLPFLIVHPNGKIQSIFKNLNLISLTLNFLKNRKISKKNKTVSEYAKKLFGDSNYNKTLKYCFDAVLSQDSENFPMEYLFKKYARDTTLPRSFTFKDGLSTLFKNIKTNTINETVKEISKDSNDNWVIKTNTNSYTAKNICLATPWDTTEELLKNILPTIANHPYRPTISNLVSIAIVINKDQLSKLKNIAGLIGKQHFFYSAVSRDVINHNSLRAITFHCKDISKPKEELLNKICETLKINKKNILHHKIKYNVLPCYNKNHYIFLSDMEKQLNGINNLFITGNFFDRLAIENCIIRSTDQANKIIQNKASI</sequence>
<organism evidence="1 2">
    <name type="scientific">Allofrancisella guangzhouensis</name>
    <dbReference type="NCBI Taxonomy" id="594679"/>
    <lineage>
        <taxon>Bacteria</taxon>
        <taxon>Pseudomonadati</taxon>
        <taxon>Pseudomonadota</taxon>
        <taxon>Gammaproteobacteria</taxon>
        <taxon>Thiotrichales</taxon>
        <taxon>Francisellaceae</taxon>
        <taxon>Allofrancisella</taxon>
    </lineage>
</organism>